<evidence type="ECO:0000313" key="1">
    <source>
        <dbReference type="EMBL" id="WNH08612.1"/>
    </source>
</evidence>
<evidence type="ECO:0000313" key="2">
    <source>
        <dbReference type="Proteomes" id="UP001302806"/>
    </source>
</evidence>
<protein>
    <submittedName>
        <fullName evidence="1">Uncharacterized protein</fullName>
    </submittedName>
</protein>
<dbReference type="Gene3D" id="3.90.550.10">
    <property type="entry name" value="Spore Coat Polysaccharide Biosynthesis Protein SpsA, Chain A"/>
    <property type="match status" value="1"/>
</dbReference>
<proteinExistence type="predicted"/>
<gene>
    <name evidence="1" type="ORF">RHP51_16150</name>
</gene>
<dbReference type="EMBL" id="CP134537">
    <property type="protein sequence ID" value="WNH08612.1"/>
    <property type="molecule type" value="Genomic_DNA"/>
</dbReference>
<accession>A0ABY9XRT3</accession>
<reference evidence="1 2" key="1">
    <citation type="submission" date="2023-09" db="EMBL/GenBank/DDBJ databases">
        <title>Thalassobella suaedae gen. nov., sp. nov., a marine bacterium of the family Flavobacteriaceae isolated from a halophyte Suaeda japonica.</title>
        <authorList>
            <person name="Lee S.Y."/>
            <person name="Hwang C.Y."/>
        </authorList>
    </citation>
    <scope>NUCLEOTIDE SEQUENCE [LARGE SCALE GENOMIC DNA]</scope>
    <source>
        <strain evidence="1 2">HL-DH14</strain>
    </source>
</reference>
<dbReference type="RefSeq" id="WP_415865240.1">
    <property type="nucleotide sequence ID" value="NZ_CP134537.1"/>
</dbReference>
<name>A0ABY9XRT3_9FLAO</name>
<dbReference type="InterPro" id="IPR029044">
    <property type="entry name" value="Nucleotide-diphossugar_trans"/>
</dbReference>
<sequence>MKREEFKLNTPVLFLVFNRLGTTQQVFEAIKKAQPPRLYLASDGARIDKKGEVEKVQSIRDYLISKIDWKCEVKNFI</sequence>
<dbReference type="Proteomes" id="UP001302806">
    <property type="component" value="Chromosome"/>
</dbReference>
<organism evidence="1 2">
    <name type="scientific">Thalassobellus suaedae</name>
    <dbReference type="NCBI Taxonomy" id="3074124"/>
    <lineage>
        <taxon>Bacteria</taxon>
        <taxon>Pseudomonadati</taxon>
        <taxon>Bacteroidota</taxon>
        <taxon>Flavobacteriia</taxon>
        <taxon>Flavobacteriales</taxon>
        <taxon>Flavobacteriaceae</taxon>
        <taxon>Thalassobellus</taxon>
    </lineage>
</organism>